<protein>
    <submittedName>
        <fullName evidence="1">Uncharacterized protein</fullName>
    </submittedName>
</protein>
<organism evidence="1 2">
    <name type="scientific">Acetivibrio straminisolvens JCM 21531</name>
    <dbReference type="NCBI Taxonomy" id="1294263"/>
    <lineage>
        <taxon>Bacteria</taxon>
        <taxon>Bacillati</taxon>
        <taxon>Bacillota</taxon>
        <taxon>Clostridia</taxon>
        <taxon>Eubacteriales</taxon>
        <taxon>Oscillospiraceae</taxon>
        <taxon>Acetivibrio</taxon>
    </lineage>
</organism>
<name>W4VCT3_9FIRM</name>
<dbReference type="Proteomes" id="UP000019109">
    <property type="component" value="Unassembled WGS sequence"/>
</dbReference>
<keyword evidence="2" id="KW-1185">Reference proteome</keyword>
<proteinExistence type="predicted"/>
<accession>W4VCT3</accession>
<reference evidence="1" key="1">
    <citation type="journal article" date="2014" name="Genome Announc.">
        <title>Draft Genome Sequence of Clostridium straminisolvens Strain JCM 21531T, Isolated from a Cellulose-Degrading Bacterial Community.</title>
        <authorList>
            <person name="Yuki M."/>
            <person name="Oshima K."/>
            <person name="Suda W."/>
            <person name="Sakamoto M."/>
            <person name="Kitamura K."/>
            <person name="Iida T."/>
            <person name="Hattori M."/>
            <person name="Ohkuma M."/>
        </authorList>
    </citation>
    <scope>NUCLEOTIDE SEQUENCE [LARGE SCALE GENOMIC DNA]</scope>
    <source>
        <strain evidence="1">JCM 21531</strain>
    </source>
</reference>
<dbReference type="EMBL" id="BAVR01000124">
    <property type="protein sequence ID" value="GAE90981.1"/>
    <property type="molecule type" value="Genomic_DNA"/>
</dbReference>
<dbReference type="AlphaFoldDB" id="W4VCT3"/>
<dbReference type="STRING" id="1294263.JCM21531_4649"/>
<evidence type="ECO:0000313" key="2">
    <source>
        <dbReference type="Proteomes" id="UP000019109"/>
    </source>
</evidence>
<evidence type="ECO:0000313" key="1">
    <source>
        <dbReference type="EMBL" id="GAE90981.1"/>
    </source>
</evidence>
<gene>
    <name evidence="1" type="ORF">JCM21531_4649</name>
</gene>
<sequence length="50" mass="5924">MFAEIPYGISNRFEYQGSLFRDPEEFKKSIGHKRIEAFSRSLILSSYLYT</sequence>
<comment type="caution">
    <text evidence="1">The sequence shown here is derived from an EMBL/GenBank/DDBJ whole genome shotgun (WGS) entry which is preliminary data.</text>
</comment>